<dbReference type="GO" id="GO:0008289">
    <property type="term" value="F:lipid binding"/>
    <property type="evidence" value="ECO:0007669"/>
    <property type="project" value="UniProtKB-KW"/>
</dbReference>
<evidence type="ECO:0000313" key="16">
    <source>
        <dbReference type="EMBL" id="KAK9071000.1"/>
    </source>
</evidence>
<evidence type="ECO:0000256" key="2">
    <source>
        <dbReference type="ARBA" id="ARBA00004496"/>
    </source>
</evidence>
<dbReference type="Pfam" id="PF17830">
    <property type="entry name" value="STI1-HOP_DP"/>
    <property type="match status" value="1"/>
</dbReference>
<dbReference type="FunFam" id="1.25.40.20:FF:000106">
    <property type="entry name" value="Ankyrin repeat domain-containing protein 2"/>
    <property type="match status" value="1"/>
</dbReference>
<keyword evidence="7" id="KW-1002">Plastid outer membrane</keyword>
<evidence type="ECO:0000256" key="10">
    <source>
        <dbReference type="ARBA" id="ARBA00023136"/>
    </source>
</evidence>
<dbReference type="GO" id="GO:0009707">
    <property type="term" value="C:chloroplast outer membrane"/>
    <property type="evidence" value="ECO:0007669"/>
    <property type="project" value="UniProtKB-SubCell"/>
</dbReference>
<dbReference type="PANTHER" id="PTHR24203">
    <property type="entry name" value="ANKYRIN REPEAT FAMILY PROTEIN"/>
    <property type="match status" value="1"/>
</dbReference>
<gene>
    <name evidence="16" type="ORF">SSX86_009568</name>
</gene>
<sequence length="352" mass="37833">MSKVNEKDAAAKPETSVEEKTNPAVKKTSSGSSSSDTQSTPAMPSMPGAGFPANPFDFSSMAGLLNDPSIKELAEQIAKDPSFNQMAEQLQQTFHGGDDGVPQFDTQQYYSTMQQVMQNPQFMSMAESLGSAMMQDPSMSQMLESLSNPAQKDQLEERMARIKEDPSLKPILEEIESGGPTAMMRYWNDQDVLKKLGEAMGLAVTEDATASTGNPVAADEAEEDVNEEESIVHQTASVGDSEGLKKALESGADKDEEDSEGRTALHFACGYGEVKCAQVLLEAGAKVDALDKNKNTALHYAAGYGRKECVALLLDNGAAVTLQNMDGKTPIDVAKLNNQNDVLTLLEKDAFL</sequence>
<evidence type="ECO:0000256" key="14">
    <source>
        <dbReference type="SAM" id="MobiDB-lite"/>
    </source>
</evidence>
<feature type="domain" description="STI1/HOP DP" evidence="15">
    <location>
        <begin position="157"/>
        <end position="201"/>
    </location>
</feature>
<evidence type="ECO:0000256" key="13">
    <source>
        <dbReference type="PROSITE-ProRule" id="PRU00023"/>
    </source>
</evidence>
<keyword evidence="5" id="KW-0934">Plastid</keyword>
<keyword evidence="9" id="KW-0446">Lipid-binding</keyword>
<organism evidence="16 17">
    <name type="scientific">Deinandra increscens subsp. villosa</name>
    <dbReference type="NCBI Taxonomy" id="3103831"/>
    <lineage>
        <taxon>Eukaryota</taxon>
        <taxon>Viridiplantae</taxon>
        <taxon>Streptophyta</taxon>
        <taxon>Embryophyta</taxon>
        <taxon>Tracheophyta</taxon>
        <taxon>Spermatophyta</taxon>
        <taxon>Magnoliopsida</taxon>
        <taxon>eudicotyledons</taxon>
        <taxon>Gunneridae</taxon>
        <taxon>Pentapetalae</taxon>
        <taxon>asterids</taxon>
        <taxon>campanulids</taxon>
        <taxon>Asterales</taxon>
        <taxon>Asteraceae</taxon>
        <taxon>Asteroideae</taxon>
        <taxon>Heliantheae alliance</taxon>
        <taxon>Madieae</taxon>
        <taxon>Madiinae</taxon>
        <taxon>Deinandra</taxon>
    </lineage>
</organism>
<evidence type="ECO:0000256" key="7">
    <source>
        <dbReference type="ARBA" id="ARBA00022805"/>
    </source>
</evidence>
<evidence type="ECO:0000256" key="4">
    <source>
        <dbReference type="ARBA" id="ARBA00022528"/>
    </source>
</evidence>
<evidence type="ECO:0000256" key="12">
    <source>
        <dbReference type="ARBA" id="ARBA00060453"/>
    </source>
</evidence>
<evidence type="ECO:0000256" key="1">
    <source>
        <dbReference type="ARBA" id="ARBA00004123"/>
    </source>
</evidence>
<dbReference type="AlphaFoldDB" id="A0AAP0DDK6"/>
<evidence type="ECO:0000313" key="17">
    <source>
        <dbReference type="Proteomes" id="UP001408789"/>
    </source>
</evidence>
<dbReference type="PROSITE" id="PS50088">
    <property type="entry name" value="ANK_REPEAT"/>
    <property type="match status" value="2"/>
</dbReference>
<reference evidence="16 17" key="1">
    <citation type="submission" date="2024-04" db="EMBL/GenBank/DDBJ databases">
        <title>The reference genome of an endangered Asteraceae, Deinandra increscens subsp. villosa, native to the Central Coast of California.</title>
        <authorList>
            <person name="Guilliams M."/>
            <person name="Hasenstab-Lehman K."/>
            <person name="Meyer R."/>
            <person name="Mcevoy S."/>
        </authorList>
    </citation>
    <scope>NUCLEOTIDE SEQUENCE [LARGE SCALE GENOMIC DNA]</scope>
    <source>
        <tissue evidence="16">Leaf</tissue>
    </source>
</reference>
<name>A0AAP0DDK6_9ASTR</name>
<keyword evidence="10" id="KW-0472">Membrane</keyword>
<evidence type="ECO:0000259" key="15">
    <source>
        <dbReference type="Pfam" id="PF17830"/>
    </source>
</evidence>
<feature type="region of interest" description="Disordered" evidence="14">
    <location>
        <begin position="206"/>
        <end position="227"/>
    </location>
</feature>
<comment type="subcellular location">
    <subcellularLocation>
        <location evidence="2">Cytoplasm</location>
    </subcellularLocation>
    <subcellularLocation>
        <location evidence="1">Nucleus</location>
    </subcellularLocation>
    <subcellularLocation>
        <location evidence="12">Plastid</location>
        <location evidence="12">Chloroplast outer membrane</location>
        <topology evidence="12">Peripheral membrane protein</topology>
        <orientation evidence="12">Cytoplasmic side</orientation>
    </subcellularLocation>
</comment>
<evidence type="ECO:0000256" key="5">
    <source>
        <dbReference type="ARBA" id="ARBA00022640"/>
    </source>
</evidence>
<dbReference type="EMBL" id="JBCNJP010000011">
    <property type="protein sequence ID" value="KAK9071000.1"/>
    <property type="molecule type" value="Genomic_DNA"/>
</dbReference>
<dbReference type="PROSITE" id="PS50297">
    <property type="entry name" value="ANK_REP_REGION"/>
    <property type="match status" value="2"/>
</dbReference>
<keyword evidence="3" id="KW-0963">Cytoplasm</keyword>
<comment type="caution">
    <text evidence="16">The sequence shown here is derived from an EMBL/GenBank/DDBJ whole genome shotgun (WGS) entry which is preliminary data.</text>
</comment>
<dbReference type="PANTHER" id="PTHR24203:SF88">
    <property type="entry name" value="ANKYRIN REPEAT-CONTAINING DOMAIN-CONTAINING PROTEIN"/>
    <property type="match status" value="1"/>
</dbReference>
<keyword evidence="11" id="KW-0539">Nucleus</keyword>
<evidence type="ECO:0000256" key="6">
    <source>
        <dbReference type="ARBA" id="ARBA00022737"/>
    </source>
</evidence>
<dbReference type="InterPro" id="IPR036770">
    <property type="entry name" value="Ankyrin_rpt-contain_sf"/>
</dbReference>
<keyword evidence="8 13" id="KW-0040">ANK repeat</keyword>
<dbReference type="SMART" id="SM00248">
    <property type="entry name" value="ANK"/>
    <property type="match status" value="3"/>
</dbReference>
<dbReference type="SUPFAM" id="SSF48403">
    <property type="entry name" value="Ankyrin repeat"/>
    <property type="match status" value="1"/>
</dbReference>
<dbReference type="GO" id="GO:0005634">
    <property type="term" value="C:nucleus"/>
    <property type="evidence" value="ECO:0007669"/>
    <property type="project" value="UniProtKB-SubCell"/>
</dbReference>
<dbReference type="Pfam" id="PF12796">
    <property type="entry name" value="Ank_2"/>
    <property type="match status" value="1"/>
</dbReference>
<keyword evidence="17" id="KW-1185">Reference proteome</keyword>
<feature type="region of interest" description="Disordered" evidence="14">
    <location>
        <begin position="1"/>
        <end position="57"/>
    </location>
</feature>
<evidence type="ECO:0000256" key="3">
    <source>
        <dbReference type="ARBA" id="ARBA00022490"/>
    </source>
</evidence>
<evidence type="ECO:0000256" key="11">
    <source>
        <dbReference type="ARBA" id="ARBA00023242"/>
    </source>
</evidence>
<feature type="compositionally biased region" description="Basic and acidic residues" evidence="14">
    <location>
        <begin position="1"/>
        <end position="21"/>
    </location>
</feature>
<dbReference type="Proteomes" id="UP001408789">
    <property type="component" value="Unassembled WGS sequence"/>
</dbReference>
<feature type="repeat" description="ANK" evidence="13">
    <location>
        <begin position="260"/>
        <end position="292"/>
    </location>
</feature>
<accession>A0AAP0DDK6</accession>
<keyword evidence="4" id="KW-0150">Chloroplast</keyword>
<protein>
    <recommendedName>
        <fullName evidence="15">STI1/HOP DP domain-containing protein</fullName>
    </recommendedName>
</protein>
<dbReference type="FunFam" id="1.25.40.20:FF:000049">
    <property type="entry name" value="Ankyrin repeat domain-containing protein 2"/>
    <property type="match status" value="1"/>
</dbReference>
<evidence type="ECO:0000256" key="8">
    <source>
        <dbReference type="ARBA" id="ARBA00023043"/>
    </source>
</evidence>
<dbReference type="InterPro" id="IPR041243">
    <property type="entry name" value="STI1/HOP_DP"/>
</dbReference>
<dbReference type="Gene3D" id="1.25.40.20">
    <property type="entry name" value="Ankyrin repeat-containing domain"/>
    <property type="match status" value="2"/>
</dbReference>
<evidence type="ECO:0000256" key="9">
    <source>
        <dbReference type="ARBA" id="ARBA00023121"/>
    </source>
</evidence>
<proteinExistence type="predicted"/>
<feature type="compositionally biased region" description="Low complexity" evidence="14">
    <location>
        <begin position="28"/>
        <end position="40"/>
    </location>
</feature>
<dbReference type="InterPro" id="IPR002110">
    <property type="entry name" value="Ankyrin_rpt"/>
</dbReference>
<keyword evidence="6" id="KW-0677">Repeat</keyword>
<feature type="repeat" description="ANK" evidence="13">
    <location>
        <begin position="293"/>
        <end position="325"/>
    </location>
</feature>